<feature type="transmembrane region" description="Helical" evidence="1">
    <location>
        <begin position="78"/>
        <end position="97"/>
    </location>
</feature>
<dbReference type="AlphaFoldDB" id="A0A410M9D3"/>
<dbReference type="OrthoDB" id="9815466at2"/>
<feature type="transmembrane region" description="Helical" evidence="1">
    <location>
        <begin position="348"/>
        <end position="365"/>
    </location>
</feature>
<name>A0A410M9D3_9BACI</name>
<feature type="transmembrane region" description="Helical" evidence="1">
    <location>
        <begin position="206"/>
        <end position="229"/>
    </location>
</feature>
<dbReference type="InterPro" id="IPR018580">
    <property type="entry name" value="Uncharacterised_YfhO"/>
</dbReference>
<organism evidence="2 3">
    <name type="scientific">Halobacillus litoralis</name>
    <dbReference type="NCBI Taxonomy" id="45668"/>
    <lineage>
        <taxon>Bacteria</taxon>
        <taxon>Bacillati</taxon>
        <taxon>Bacillota</taxon>
        <taxon>Bacilli</taxon>
        <taxon>Bacillales</taxon>
        <taxon>Bacillaceae</taxon>
        <taxon>Halobacillus</taxon>
    </lineage>
</organism>
<feature type="transmembrane region" description="Helical" evidence="1">
    <location>
        <begin position="241"/>
        <end position="265"/>
    </location>
</feature>
<accession>A0A410M9D3</accession>
<dbReference type="PANTHER" id="PTHR38454:SF1">
    <property type="entry name" value="INTEGRAL MEMBRANE PROTEIN"/>
    <property type="match status" value="1"/>
</dbReference>
<protein>
    <recommendedName>
        <fullName evidence="4">YfhO family protein</fullName>
    </recommendedName>
</protein>
<keyword evidence="1" id="KW-1133">Transmembrane helix</keyword>
<feature type="transmembrane region" description="Helical" evidence="1">
    <location>
        <begin position="844"/>
        <end position="863"/>
    </location>
</feature>
<reference evidence="2 3" key="1">
    <citation type="submission" date="2018-01" db="EMBL/GenBank/DDBJ databases">
        <title>The whole genome sequencing and assembly of Halobacillus litoralis ERB031 strain.</title>
        <authorList>
            <person name="Lee S.-J."/>
            <person name="Park M.-K."/>
            <person name="Kim J.-Y."/>
            <person name="Lee Y.-J."/>
            <person name="Yi H."/>
            <person name="Bahn Y.-S."/>
            <person name="Kim J.F."/>
            <person name="Lee D.-W."/>
        </authorList>
    </citation>
    <scope>NUCLEOTIDE SEQUENCE [LARGE SCALE GENOMIC DNA]</scope>
    <source>
        <strain evidence="2 3">ERB 031</strain>
    </source>
</reference>
<evidence type="ECO:0008006" key="4">
    <source>
        <dbReference type="Google" id="ProtNLM"/>
    </source>
</evidence>
<evidence type="ECO:0000313" key="3">
    <source>
        <dbReference type="Proteomes" id="UP000287756"/>
    </source>
</evidence>
<feature type="transmembrane region" description="Helical" evidence="1">
    <location>
        <begin position="285"/>
        <end position="304"/>
    </location>
</feature>
<feature type="transmembrane region" description="Helical" evidence="1">
    <location>
        <begin position="140"/>
        <end position="160"/>
    </location>
</feature>
<dbReference type="KEGG" id="hli:HLI_03165"/>
<evidence type="ECO:0000256" key="1">
    <source>
        <dbReference type="SAM" id="Phobius"/>
    </source>
</evidence>
<dbReference type="Pfam" id="PF09586">
    <property type="entry name" value="YfhO"/>
    <property type="match status" value="1"/>
</dbReference>
<gene>
    <name evidence="2" type="ORF">HLI_03165</name>
</gene>
<keyword evidence="1" id="KW-0812">Transmembrane</keyword>
<feature type="transmembrane region" description="Helical" evidence="1">
    <location>
        <begin position="316"/>
        <end position="336"/>
    </location>
</feature>
<feature type="transmembrane region" description="Helical" evidence="1">
    <location>
        <begin position="426"/>
        <end position="446"/>
    </location>
</feature>
<proteinExistence type="predicted"/>
<dbReference type="EMBL" id="CP026118">
    <property type="protein sequence ID" value="QAS51283.1"/>
    <property type="molecule type" value="Genomic_DNA"/>
</dbReference>
<feature type="transmembrane region" description="Helical" evidence="1">
    <location>
        <begin position="370"/>
        <end position="387"/>
    </location>
</feature>
<dbReference type="PANTHER" id="PTHR38454">
    <property type="entry name" value="INTEGRAL MEMBRANE PROTEIN-RELATED"/>
    <property type="match status" value="1"/>
</dbReference>
<dbReference type="Proteomes" id="UP000287756">
    <property type="component" value="Chromosome"/>
</dbReference>
<keyword evidence="1" id="KW-0472">Membrane</keyword>
<feature type="transmembrane region" description="Helical" evidence="1">
    <location>
        <begin position="399"/>
        <end position="419"/>
    </location>
</feature>
<sequence>MMTKKQWILLICGSLLTALLAHAFFLYQWTQGVYMTGPNDGLSQMVPFREMLYDQFTSGNFFYSYEFGLGGGTLSQLAYYYGINIFFFLTVMVVFILESLSIIREPDVLFWAQATVFSSAVRMMFILIITTYVFRYLNDGRLLPSFIGAVLYGTSAMYFLHVTYWEFFGDAFLWLPLLILGVEKIIREKKPGWLITATAISFFDNFYFAYISGIFTGLYIAARWIFPLGTIETPKRVQLKYYCFCVLLGFGIGSVGLVPAVWSFLQNTRPPYDQKIPLAAFPSNILYDSYYLIVPAVFVLMLGVRQLYRKPQFRLFAILSLGLIVLHFIPWAASFFNGLSAPQHRYEYLAAFTIGCAVAAGLPALKDVTIKQLTVASVGLVAVYTVFQLTDPTLELSSLWSAAIPIFAGIILLFVFLFIKDGKKTVYMYGLFTIIVLSQLAVMNYYQYDKLYADGSVHESTKEYIMGEKYSAEEQQALIDDVLDSDSTPLPRVTWMENGRYNTPIIQGFPGTSVYSSILNGNLLNYYYHDLEIDMKRESVSRYSGFGDRANLHSLWQANYVMYEKGEETNIPYGFVPYRESEDYIVYENTNPLPFVRVSDQIYREESLENHHPLTREQAMLQGLVVENAETKRKDVPHKENLVDKKNIESVGGSYSDERLVITEEEGGLDISLPDSVLDSDAEDIYVSFYLLNNEVEAPLFALRVNDFWTTRKSRESIYKTNVNDITIRIPKEEQISIRMREGDYTLKDVEVYTEDYVALENAAENKQENQRKHDIAIAGNRITIDDLSADTDGYLAIPVPYEKGWQVKVDGEKRDLEQVNYAMLGTSIQEGDERVEFIYHPPYINITLMAAGVSLLIAMIWVRKRRKS</sequence>
<evidence type="ECO:0000313" key="2">
    <source>
        <dbReference type="EMBL" id="QAS51283.1"/>
    </source>
</evidence>
<feature type="transmembrane region" description="Helical" evidence="1">
    <location>
        <begin position="109"/>
        <end position="134"/>
    </location>
</feature>